<dbReference type="Pfam" id="PF00226">
    <property type="entry name" value="DnaJ"/>
    <property type="match status" value="1"/>
</dbReference>
<feature type="domain" description="J" evidence="2">
    <location>
        <begin position="143"/>
        <end position="200"/>
    </location>
</feature>
<dbReference type="InterPro" id="IPR001623">
    <property type="entry name" value="DnaJ_domain"/>
</dbReference>
<evidence type="ECO:0000313" key="4">
    <source>
        <dbReference type="Proteomes" id="UP001597215"/>
    </source>
</evidence>
<feature type="compositionally biased region" description="Basic and acidic residues" evidence="1">
    <location>
        <begin position="1"/>
        <end position="11"/>
    </location>
</feature>
<organism evidence="3 4">
    <name type="scientific">Sphingorhabdus buctiana</name>
    <dbReference type="NCBI Taxonomy" id="1508805"/>
    <lineage>
        <taxon>Bacteria</taxon>
        <taxon>Pseudomonadati</taxon>
        <taxon>Pseudomonadota</taxon>
        <taxon>Alphaproteobacteria</taxon>
        <taxon>Sphingomonadales</taxon>
        <taxon>Sphingomonadaceae</taxon>
        <taxon>Sphingorhabdus</taxon>
    </lineage>
</organism>
<dbReference type="Gene3D" id="1.10.287.110">
    <property type="entry name" value="DnaJ domain"/>
    <property type="match status" value="1"/>
</dbReference>
<sequence>MSAPRNPDRFHGRMRGSQKVCQHPRCQHPGEFRAPNPYGRLPGPNGPGDYLYFCLDHVREFNAGYDWFAGMTAEEISKAQSPLNVWPSETRAFRANGGADSPPRWADFNDPLEAISARFKGRMEEMKPAMTPGGKILSSEDRSALKTLGLGHDADRKAVRSAYSQLVRKYHPDRNGGDRSHEKALQDVIAAYTHLKTAYS</sequence>
<gene>
    <name evidence="3" type="ORF">ACFSAG_09870</name>
</gene>
<dbReference type="Proteomes" id="UP001597215">
    <property type="component" value="Unassembled WGS sequence"/>
</dbReference>
<feature type="region of interest" description="Disordered" evidence="1">
    <location>
        <begin position="1"/>
        <end position="23"/>
    </location>
</feature>
<dbReference type="EMBL" id="JBHUEL010000009">
    <property type="protein sequence ID" value="MFD1767148.1"/>
    <property type="molecule type" value="Genomic_DNA"/>
</dbReference>
<dbReference type="PROSITE" id="PS50076">
    <property type="entry name" value="DNAJ_2"/>
    <property type="match status" value="1"/>
</dbReference>
<name>A0ABW4MDP1_9SPHN</name>
<accession>A0ABW4MDP1</accession>
<protein>
    <submittedName>
        <fullName evidence="3">J domain-containing protein</fullName>
    </submittedName>
</protein>
<dbReference type="RefSeq" id="WP_381514179.1">
    <property type="nucleotide sequence ID" value="NZ_JBHUEL010000009.1"/>
</dbReference>
<comment type="caution">
    <text evidence="3">The sequence shown here is derived from an EMBL/GenBank/DDBJ whole genome shotgun (WGS) entry which is preliminary data.</text>
</comment>
<keyword evidence="4" id="KW-1185">Reference proteome</keyword>
<reference evidence="4" key="1">
    <citation type="journal article" date="2019" name="Int. J. Syst. Evol. Microbiol.">
        <title>The Global Catalogue of Microorganisms (GCM) 10K type strain sequencing project: providing services to taxonomists for standard genome sequencing and annotation.</title>
        <authorList>
            <consortium name="The Broad Institute Genomics Platform"/>
            <consortium name="The Broad Institute Genome Sequencing Center for Infectious Disease"/>
            <person name="Wu L."/>
            <person name="Ma J."/>
        </authorList>
    </citation>
    <scope>NUCLEOTIDE SEQUENCE [LARGE SCALE GENOMIC DNA]</scope>
    <source>
        <strain evidence="4">CGMCC 1.12449</strain>
    </source>
</reference>
<evidence type="ECO:0000256" key="1">
    <source>
        <dbReference type="SAM" id="MobiDB-lite"/>
    </source>
</evidence>
<dbReference type="CDD" id="cd06257">
    <property type="entry name" value="DnaJ"/>
    <property type="match status" value="1"/>
</dbReference>
<dbReference type="SMART" id="SM00271">
    <property type="entry name" value="DnaJ"/>
    <property type="match status" value="1"/>
</dbReference>
<dbReference type="PRINTS" id="PR00625">
    <property type="entry name" value="JDOMAIN"/>
</dbReference>
<evidence type="ECO:0000259" key="2">
    <source>
        <dbReference type="PROSITE" id="PS50076"/>
    </source>
</evidence>
<dbReference type="InterPro" id="IPR036869">
    <property type="entry name" value="J_dom_sf"/>
</dbReference>
<dbReference type="SUPFAM" id="SSF46565">
    <property type="entry name" value="Chaperone J-domain"/>
    <property type="match status" value="1"/>
</dbReference>
<evidence type="ECO:0000313" key="3">
    <source>
        <dbReference type="EMBL" id="MFD1767148.1"/>
    </source>
</evidence>
<proteinExistence type="predicted"/>